<proteinExistence type="predicted"/>
<evidence type="ECO:0000313" key="2">
    <source>
        <dbReference type="EMBL" id="KCW46104.1"/>
    </source>
</evidence>
<dbReference type="InParanoid" id="A0A058ZXC2"/>
<keyword evidence="1" id="KW-0472">Membrane</keyword>
<dbReference type="EMBL" id="KK198763">
    <property type="protein sequence ID" value="KCW46104.1"/>
    <property type="molecule type" value="Genomic_DNA"/>
</dbReference>
<evidence type="ECO:0008006" key="3">
    <source>
        <dbReference type="Google" id="ProtNLM"/>
    </source>
</evidence>
<keyword evidence="1" id="KW-0812">Transmembrane</keyword>
<accession>A0A058ZXC2</accession>
<dbReference type="AlphaFoldDB" id="A0A058ZXC2"/>
<dbReference type="Gramene" id="KCW46104">
    <property type="protein sequence ID" value="KCW46104"/>
    <property type="gene ID" value="EUGRSUZ_K00023"/>
</dbReference>
<reference evidence="2" key="1">
    <citation type="submission" date="2013-07" db="EMBL/GenBank/DDBJ databases">
        <title>The genome of Eucalyptus grandis.</title>
        <authorList>
            <person name="Schmutz J."/>
            <person name="Hayes R."/>
            <person name="Myburg A."/>
            <person name="Tuskan G."/>
            <person name="Grattapaglia D."/>
            <person name="Rokhsar D.S."/>
        </authorList>
    </citation>
    <scope>NUCLEOTIDE SEQUENCE</scope>
    <source>
        <tissue evidence="2">Leaf extractions</tissue>
    </source>
</reference>
<name>A0A058ZXC2_EUCGR</name>
<protein>
    <recommendedName>
        <fullName evidence="3">Pentatricopeptide repeat-containing protein</fullName>
    </recommendedName>
</protein>
<evidence type="ECO:0000256" key="1">
    <source>
        <dbReference type="SAM" id="Phobius"/>
    </source>
</evidence>
<organism evidence="2">
    <name type="scientific">Eucalyptus grandis</name>
    <name type="common">Flooded gum</name>
    <dbReference type="NCBI Taxonomy" id="71139"/>
    <lineage>
        <taxon>Eukaryota</taxon>
        <taxon>Viridiplantae</taxon>
        <taxon>Streptophyta</taxon>
        <taxon>Embryophyta</taxon>
        <taxon>Tracheophyta</taxon>
        <taxon>Spermatophyta</taxon>
        <taxon>Magnoliopsida</taxon>
        <taxon>eudicotyledons</taxon>
        <taxon>Gunneridae</taxon>
        <taxon>Pentapetalae</taxon>
        <taxon>rosids</taxon>
        <taxon>malvids</taxon>
        <taxon>Myrtales</taxon>
        <taxon>Myrtaceae</taxon>
        <taxon>Myrtoideae</taxon>
        <taxon>Eucalypteae</taxon>
        <taxon>Eucalyptus</taxon>
    </lineage>
</organism>
<gene>
    <name evidence="2" type="ORF">EUGRSUZ_K00023</name>
</gene>
<sequence>MFDCGIVIVRGFKGFIALRIESGYVYVPRVIGIYMPSSAEYIVFILSVIRYVQMDNARTLFDDMPQRNSFARNTHRLKDLSMSMRHNSFAQWSPFLLRSEAAVHCKCFISKGMDLPGRFLNS</sequence>
<keyword evidence="1" id="KW-1133">Transmembrane helix</keyword>
<feature type="transmembrane region" description="Helical" evidence="1">
    <location>
        <begin position="31"/>
        <end position="52"/>
    </location>
</feature>